<evidence type="ECO:0000259" key="3">
    <source>
        <dbReference type="PROSITE" id="PS50158"/>
    </source>
</evidence>
<evidence type="ECO:0000313" key="5">
    <source>
        <dbReference type="EMBL" id="KAK9931016.1"/>
    </source>
</evidence>
<gene>
    <name evidence="5" type="ORF">M0R45_018313</name>
</gene>
<dbReference type="PROSITE" id="PS50158">
    <property type="entry name" value="ZF_CCHC"/>
    <property type="match status" value="1"/>
</dbReference>
<organism evidence="5 6">
    <name type="scientific">Rubus argutus</name>
    <name type="common">Southern blackberry</name>
    <dbReference type="NCBI Taxonomy" id="59490"/>
    <lineage>
        <taxon>Eukaryota</taxon>
        <taxon>Viridiplantae</taxon>
        <taxon>Streptophyta</taxon>
        <taxon>Embryophyta</taxon>
        <taxon>Tracheophyta</taxon>
        <taxon>Spermatophyta</taxon>
        <taxon>Magnoliopsida</taxon>
        <taxon>eudicotyledons</taxon>
        <taxon>Gunneridae</taxon>
        <taxon>Pentapetalae</taxon>
        <taxon>rosids</taxon>
        <taxon>fabids</taxon>
        <taxon>Rosales</taxon>
        <taxon>Rosaceae</taxon>
        <taxon>Rosoideae</taxon>
        <taxon>Rosoideae incertae sedis</taxon>
        <taxon>Rubus</taxon>
    </lineage>
</organism>
<keyword evidence="1" id="KW-0863">Zinc-finger</keyword>
<keyword evidence="6" id="KW-1185">Reference proteome</keyword>
<dbReference type="PANTHER" id="PTHR38940">
    <property type="entry name" value="PLUS3 DOMAIN-CONTAINING PROTEIN"/>
    <property type="match status" value="1"/>
</dbReference>
<dbReference type="PANTHER" id="PTHR38940:SF4">
    <property type="entry name" value="OS01G0775100 PROTEIN"/>
    <property type="match status" value="1"/>
</dbReference>
<dbReference type="InterPro" id="IPR036128">
    <property type="entry name" value="Plus3-like_sf"/>
</dbReference>
<evidence type="ECO:0000313" key="6">
    <source>
        <dbReference type="Proteomes" id="UP001457282"/>
    </source>
</evidence>
<reference evidence="5 6" key="1">
    <citation type="journal article" date="2023" name="G3 (Bethesda)">
        <title>A chromosome-length genome assembly and annotation of blackberry (Rubus argutus, cv. 'Hillquist').</title>
        <authorList>
            <person name="Bruna T."/>
            <person name="Aryal R."/>
            <person name="Dudchenko O."/>
            <person name="Sargent D.J."/>
            <person name="Mead D."/>
            <person name="Buti M."/>
            <person name="Cavallini A."/>
            <person name="Hytonen T."/>
            <person name="Andres J."/>
            <person name="Pham M."/>
            <person name="Weisz D."/>
            <person name="Mascagni F."/>
            <person name="Usai G."/>
            <person name="Natali L."/>
            <person name="Bassil N."/>
            <person name="Fernandez G.E."/>
            <person name="Lomsadze A."/>
            <person name="Armour M."/>
            <person name="Olukolu B."/>
            <person name="Poorten T."/>
            <person name="Britton C."/>
            <person name="Davik J."/>
            <person name="Ashrafi H."/>
            <person name="Aiden E.L."/>
            <person name="Borodovsky M."/>
            <person name="Worthington M."/>
        </authorList>
    </citation>
    <scope>NUCLEOTIDE SEQUENCE [LARGE SCALE GENOMIC DNA]</scope>
    <source>
        <strain evidence="5">PI 553951</strain>
    </source>
</reference>
<dbReference type="InterPro" id="IPR004343">
    <property type="entry name" value="Plus-3_dom"/>
</dbReference>
<accession>A0AAW1X4Q2</accession>
<dbReference type="SUPFAM" id="SSF159042">
    <property type="entry name" value="Plus3-like"/>
    <property type="match status" value="1"/>
</dbReference>
<dbReference type="Gene3D" id="3.90.70.200">
    <property type="entry name" value="Plus-3 domain"/>
    <property type="match status" value="1"/>
</dbReference>
<dbReference type="Pfam" id="PF03126">
    <property type="entry name" value="Plus-3"/>
    <property type="match status" value="1"/>
</dbReference>
<dbReference type="Proteomes" id="UP001457282">
    <property type="component" value="Unassembled WGS sequence"/>
</dbReference>
<dbReference type="EMBL" id="JBEDUW010000004">
    <property type="protein sequence ID" value="KAK9931016.1"/>
    <property type="molecule type" value="Genomic_DNA"/>
</dbReference>
<dbReference type="SMART" id="SM00343">
    <property type="entry name" value="ZnF_C2HC"/>
    <property type="match status" value="2"/>
</dbReference>
<dbReference type="GO" id="GO:0008270">
    <property type="term" value="F:zinc ion binding"/>
    <property type="evidence" value="ECO:0007669"/>
    <property type="project" value="UniProtKB-KW"/>
</dbReference>
<evidence type="ECO:0000256" key="1">
    <source>
        <dbReference type="PROSITE-ProRule" id="PRU00047"/>
    </source>
</evidence>
<dbReference type="AlphaFoldDB" id="A0AAW1X4Q2"/>
<name>A0AAW1X4Q2_RUBAR</name>
<protein>
    <recommendedName>
        <fullName evidence="7">Plus3 domain-containing protein</fullName>
    </recommendedName>
</protein>
<keyword evidence="1" id="KW-0479">Metal-binding</keyword>
<evidence type="ECO:0000256" key="2">
    <source>
        <dbReference type="SAM" id="MobiDB-lite"/>
    </source>
</evidence>
<keyword evidence="1" id="KW-0862">Zinc</keyword>
<dbReference type="InterPro" id="IPR001878">
    <property type="entry name" value="Znf_CCHC"/>
</dbReference>
<comment type="caution">
    <text evidence="5">The sequence shown here is derived from an EMBL/GenBank/DDBJ whole genome shotgun (WGS) entry which is preliminary data.</text>
</comment>
<evidence type="ECO:0008006" key="7">
    <source>
        <dbReference type="Google" id="ProtNLM"/>
    </source>
</evidence>
<dbReference type="SMART" id="SM00719">
    <property type="entry name" value="Plus3"/>
    <property type="match status" value="1"/>
</dbReference>
<dbReference type="PROSITE" id="PS51360">
    <property type="entry name" value="PLUS3"/>
    <property type="match status" value="1"/>
</dbReference>
<feature type="domain" description="CCHC-type" evidence="3">
    <location>
        <begin position="230"/>
        <end position="245"/>
    </location>
</feature>
<dbReference type="Gene3D" id="4.10.60.10">
    <property type="entry name" value="Zinc finger, CCHC-type"/>
    <property type="match status" value="1"/>
</dbReference>
<sequence>MKLHERCLLPGGKFNESTCGNEVRSAIQPEILSAKVTNSQEKGNTNSVESKTACSVEYDKKNSGVSSGSSLGKRKKKSVGNVESDLQSEGKTTDKFLHRSDLLGSLWITRFTTKISHPLMSDRYSVGAGFDCSNDKKNVRVKEQSVEDTVVVSGNDLQDCAADNAGSLAFNRNEGQSDEKSICKLNPLFPAPKFGGSEDMASVFARRLDALKHITPSGITSNADDKIMTCFFCGIRGHHLRECSEIKDNELQDLPSKFESYNGAEYLPSFCIRCFQCTHWAVACPNATSVGQPQLGCNVSNYCSPSETKLNAEGNMKLLIGKENQFPASVDDQLCDEDDSRVDTDLNLSWKSKIASKKMRHSSNSVKRYSASTSGQTKFKEKQVMPSSQFVNMPVSDVPKGVFDSVKRLRLSRTDVLKWMDSHTSLSNLEGFFLRLRLGKCETGLGGTGYYVSCITGTGSQRESCAGNAKNSISVIVGGIRCLVQTQYVSNHDFLEDELRAWWSVISKSNVKIPSEEDLREKVNMRKMLGL</sequence>
<dbReference type="GO" id="GO:0003677">
    <property type="term" value="F:DNA binding"/>
    <property type="evidence" value="ECO:0007669"/>
    <property type="project" value="InterPro"/>
</dbReference>
<feature type="domain" description="Plus3" evidence="4">
    <location>
        <begin position="400"/>
        <end position="531"/>
    </location>
</feature>
<feature type="region of interest" description="Disordered" evidence="2">
    <location>
        <begin position="61"/>
        <end position="91"/>
    </location>
</feature>
<evidence type="ECO:0000259" key="4">
    <source>
        <dbReference type="PROSITE" id="PS51360"/>
    </source>
</evidence>
<proteinExistence type="predicted"/>